<dbReference type="AlphaFoldDB" id="A0A6M5YU31"/>
<evidence type="ECO:0000313" key="3">
    <source>
        <dbReference type="Proteomes" id="UP000503447"/>
    </source>
</evidence>
<proteinExistence type="predicted"/>
<gene>
    <name evidence="2" type="ORF">FTUN_4486</name>
</gene>
<evidence type="ECO:0000313" key="2">
    <source>
        <dbReference type="EMBL" id="QJW96926.1"/>
    </source>
</evidence>
<feature type="region of interest" description="Disordered" evidence="1">
    <location>
        <begin position="21"/>
        <end position="45"/>
    </location>
</feature>
<name>A0A6M5YU31_9BACT</name>
<dbReference type="Proteomes" id="UP000503447">
    <property type="component" value="Chromosome"/>
</dbReference>
<organism evidence="2 3">
    <name type="scientific">Frigoriglobus tundricola</name>
    <dbReference type="NCBI Taxonomy" id="2774151"/>
    <lineage>
        <taxon>Bacteria</taxon>
        <taxon>Pseudomonadati</taxon>
        <taxon>Planctomycetota</taxon>
        <taxon>Planctomycetia</taxon>
        <taxon>Gemmatales</taxon>
        <taxon>Gemmataceae</taxon>
        <taxon>Frigoriglobus</taxon>
    </lineage>
</organism>
<accession>A0A6M5YU31</accession>
<reference evidence="3" key="1">
    <citation type="submission" date="2020-05" db="EMBL/GenBank/DDBJ databases">
        <title>Frigoriglobus tundricola gen. nov., sp. nov., a psychrotolerant cellulolytic planctomycete of the family Gemmataceae with two divergent copies of 16S rRNA gene.</title>
        <authorList>
            <person name="Kulichevskaya I.S."/>
            <person name="Ivanova A.A."/>
            <person name="Naumoff D.G."/>
            <person name="Beletsky A.V."/>
            <person name="Rijpstra W.I.C."/>
            <person name="Sinninghe Damste J.S."/>
            <person name="Mardanov A.V."/>
            <person name="Ravin N.V."/>
            <person name="Dedysh S.N."/>
        </authorList>
    </citation>
    <scope>NUCLEOTIDE SEQUENCE [LARGE SCALE GENOMIC DNA]</scope>
    <source>
        <strain evidence="3">PL17</strain>
    </source>
</reference>
<dbReference type="EMBL" id="CP053452">
    <property type="protein sequence ID" value="QJW96926.1"/>
    <property type="molecule type" value="Genomic_DNA"/>
</dbReference>
<keyword evidence="3" id="KW-1185">Reference proteome</keyword>
<protein>
    <submittedName>
        <fullName evidence="2">Uncharacterized protein</fullName>
    </submittedName>
</protein>
<sequence>MSATGQLTKRLSLRAVNAARTRIPGRGFGEKSHVQRRNPHGAATI</sequence>
<dbReference type="KEGG" id="ftj:FTUN_4486"/>
<evidence type="ECO:0000256" key="1">
    <source>
        <dbReference type="SAM" id="MobiDB-lite"/>
    </source>
</evidence>